<evidence type="ECO:0000256" key="13">
    <source>
        <dbReference type="ARBA" id="ARBA00048940"/>
    </source>
</evidence>
<feature type="domain" description="Chromo" evidence="15">
    <location>
        <begin position="127"/>
        <end position="178"/>
    </location>
</feature>
<evidence type="ECO:0000256" key="9">
    <source>
        <dbReference type="ARBA" id="ARBA00023204"/>
    </source>
</evidence>
<dbReference type="Gene3D" id="2.30.30.140">
    <property type="match status" value="1"/>
</dbReference>
<evidence type="ECO:0000313" key="17">
    <source>
        <dbReference type="Proteomes" id="UP000000539"/>
    </source>
</evidence>
<dbReference type="Pfam" id="PF11717">
    <property type="entry name" value="Tudor-knot"/>
    <property type="match status" value="1"/>
</dbReference>
<evidence type="ECO:0000259" key="15">
    <source>
        <dbReference type="SMART" id="SM00298"/>
    </source>
</evidence>
<name>A0A8V0X1X0_CHICK</name>
<sequence length="262" mass="27678">MMAAVGDGGGVGGAGGALRAPPPPPPVQSRRFRKCRRHVSKAAGKATPLPPYGSAASALRSAMRMRNRKRAEKGRKWVEREEEALWAPSGSGALHPEAACGEMAEAAEVSEGCRLPVLRRNQDNEDEWPLAEILSVKDISGRRLFYVHYIDFNKRLDEWVTPERLDLQRVQGPRKEAKTPTKNGLPGSRPDSPERDPRKSLELALAPASGKSLPGPPGPPGPTRATGASGVGAGAAAPHPPLPSAPGQRGRAPPGPAASHEA</sequence>
<evidence type="ECO:0000256" key="14">
    <source>
        <dbReference type="SAM" id="MobiDB-lite"/>
    </source>
</evidence>
<dbReference type="Ensembl" id="ENSGALT00010002970.1">
    <property type="protein sequence ID" value="ENSGALP00010001516.1"/>
    <property type="gene ID" value="ENSGALG00010001283.1"/>
</dbReference>
<dbReference type="InterPro" id="IPR000953">
    <property type="entry name" value="Chromo/chromo_shadow_dom"/>
</dbReference>
<dbReference type="GO" id="GO:0032991">
    <property type="term" value="C:protein-containing complex"/>
    <property type="evidence" value="ECO:0007669"/>
    <property type="project" value="UniProtKB-ARBA"/>
</dbReference>
<dbReference type="SMART" id="SM00298">
    <property type="entry name" value="CHROMO"/>
    <property type="match status" value="1"/>
</dbReference>
<evidence type="ECO:0000256" key="5">
    <source>
        <dbReference type="ARBA" id="ARBA00022763"/>
    </source>
</evidence>
<organism evidence="16 17">
    <name type="scientific">Gallus gallus</name>
    <name type="common">Chicken</name>
    <dbReference type="NCBI Taxonomy" id="9031"/>
    <lineage>
        <taxon>Eukaryota</taxon>
        <taxon>Metazoa</taxon>
        <taxon>Chordata</taxon>
        <taxon>Craniata</taxon>
        <taxon>Vertebrata</taxon>
        <taxon>Euteleostomi</taxon>
        <taxon>Archelosauria</taxon>
        <taxon>Archosauria</taxon>
        <taxon>Dinosauria</taxon>
        <taxon>Saurischia</taxon>
        <taxon>Theropoda</taxon>
        <taxon>Coelurosauria</taxon>
        <taxon>Aves</taxon>
        <taxon>Neognathae</taxon>
        <taxon>Galloanserae</taxon>
        <taxon>Galliformes</taxon>
        <taxon>Phasianidae</taxon>
        <taxon>Phasianinae</taxon>
        <taxon>Gallus</taxon>
    </lineage>
</organism>
<evidence type="ECO:0000313" key="16">
    <source>
        <dbReference type="Ensembl" id="ENSGALP00010001516.1"/>
    </source>
</evidence>
<feature type="region of interest" description="Disordered" evidence="14">
    <location>
        <begin position="170"/>
        <end position="262"/>
    </location>
</feature>
<evidence type="ECO:0000256" key="11">
    <source>
        <dbReference type="ARBA" id="ARBA00047557"/>
    </source>
</evidence>
<dbReference type="SUPFAM" id="SSF54160">
    <property type="entry name" value="Chromo domain-like"/>
    <property type="match status" value="1"/>
</dbReference>
<keyword evidence="7" id="KW-0805">Transcription regulation</keyword>
<proteinExistence type="inferred from homology"/>
<comment type="catalytic activity">
    <reaction evidence="12">
        <text>(2E)-butenoyl-CoA + L-lysyl-[protein] = N(6)-(2E)-butenoyl-L-lysyl-[protein] + CoA + H(+)</text>
        <dbReference type="Rhea" id="RHEA:53908"/>
        <dbReference type="Rhea" id="RHEA-COMP:9752"/>
        <dbReference type="Rhea" id="RHEA-COMP:13707"/>
        <dbReference type="ChEBI" id="CHEBI:15378"/>
        <dbReference type="ChEBI" id="CHEBI:29969"/>
        <dbReference type="ChEBI" id="CHEBI:57287"/>
        <dbReference type="ChEBI" id="CHEBI:57332"/>
        <dbReference type="ChEBI" id="CHEBI:137954"/>
    </reaction>
    <physiologicalReaction direction="left-to-right" evidence="12">
        <dbReference type="Rhea" id="RHEA:53909"/>
    </physiologicalReaction>
</comment>
<evidence type="ECO:0000256" key="4">
    <source>
        <dbReference type="ARBA" id="ARBA00022679"/>
    </source>
</evidence>
<evidence type="ECO:0000256" key="7">
    <source>
        <dbReference type="ARBA" id="ARBA00023015"/>
    </source>
</evidence>
<comment type="subcellular location">
    <subcellularLocation>
        <location evidence="1">Nucleus</location>
    </subcellularLocation>
</comment>
<evidence type="ECO:0000256" key="12">
    <source>
        <dbReference type="ARBA" id="ARBA00047752"/>
    </source>
</evidence>
<dbReference type="Proteomes" id="UP000000539">
    <property type="component" value="Unassembled WGS sequence"/>
</dbReference>
<reference evidence="16" key="1">
    <citation type="submission" date="2025-08" db="UniProtKB">
        <authorList>
            <consortium name="Ensembl"/>
        </authorList>
    </citation>
    <scope>IDENTIFICATION</scope>
    <source>
        <strain evidence="16">broiler</strain>
    </source>
</reference>
<feature type="compositionally biased region" description="Basic and acidic residues" evidence="14">
    <location>
        <begin position="191"/>
        <end position="201"/>
    </location>
</feature>
<keyword evidence="10" id="KW-0539">Nucleus</keyword>
<keyword evidence="4" id="KW-0808">Transferase</keyword>
<evidence type="ECO:0000256" key="3">
    <source>
        <dbReference type="ARBA" id="ARBA00013184"/>
    </source>
</evidence>
<evidence type="ECO:0000256" key="1">
    <source>
        <dbReference type="ARBA" id="ARBA00004123"/>
    </source>
</evidence>
<feature type="compositionally biased region" description="Basic and acidic residues" evidence="14">
    <location>
        <begin position="170"/>
        <end position="179"/>
    </location>
</feature>
<dbReference type="InterPro" id="IPR016197">
    <property type="entry name" value="Chromo-like_dom_sf"/>
</dbReference>
<evidence type="ECO:0000256" key="10">
    <source>
        <dbReference type="ARBA" id="ARBA00023242"/>
    </source>
</evidence>
<evidence type="ECO:0000256" key="2">
    <source>
        <dbReference type="ARBA" id="ARBA00010107"/>
    </source>
</evidence>
<comment type="catalytic activity">
    <reaction evidence="13">
        <text>L-lysyl-[histone] + acetyl-CoA = N(6)-acetyl-L-lysyl-[histone] + CoA + H(+)</text>
        <dbReference type="Rhea" id="RHEA:21992"/>
        <dbReference type="Rhea" id="RHEA-COMP:9845"/>
        <dbReference type="Rhea" id="RHEA-COMP:11338"/>
        <dbReference type="ChEBI" id="CHEBI:15378"/>
        <dbReference type="ChEBI" id="CHEBI:29969"/>
        <dbReference type="ChEBI" id="CHEBI:57287"/>
        <dbReference type="ChEBI" id="CHEBI:57288"/>
        <dbReference type="ChEBI" id="CHEBI:61930"/>
        <dbReference type="EC" id="2.3.1.48"/>
    </reaction>
    <physiologicalReaction direction="left-to-right" evidence="13">
        <dbReference type="Rhea" id="RHEA:21993"/>
    </physiologicalReaction>
</comment>
<dbReference type="EC" id="2.3.1.48" evidence="3"/>
<keyword evidence="6" id="KW-0007">Acetylation</keyword>
<keyword evidence="17" id="KW-1185">Reference proteome</keyword>
<evidence type="ECO:0000256" key="8">
    <source>
        <dbReference type="ARBA" id="ARBA00023163"/>
    </source>
</evidence>
<feature type="compositionally biased region" description="Gly residues" evidence="14">
    <location>
        <begin position="1"/>
        <end position="16"/>
    </location>
</feature>
<dbReference type="AlphaFoldDB" id="A0A8V0X1X0"/>
<dbReference type="GO" id="GO:0061733">
    <property type="term" value="F:protein-lysine-acetyltransferase activity"/>
    <property type="evidence" value="ECO:0007669"/>
    <property type="project" value="UniProtKB-EC"/>
</dbReference>
<reference evidence="16" key="2">
    <citation type="submission" date="2025-09" db="UniProtKB">
        <authorList>
            <consortium name="Ensembl"/>
        </authorList>
    </citation>
    <scope>IDENTIFICATION</scope>
    <source>
        <strain evidence="16">broiler</strain>
    </source>
</reference>
<feature type="compositionally biased region" description="Basic residues" evidence="14">
    <location>
        <begin position="30"/>
        <end position="40"/>
    </location>
</feature>
<dbReference type="InterPro" id="IPR025995">
    <property type="entry name" value="Tudor-knot"/>
</dbReference>
<keyword evidence="8" id="KW-0804">Transcription</keyword>
<dbReference type="GO" id="GO:0006281">
    <property type="term" value="P:DNA repair"/>
    <property type="evidence" value="ECO:0007669"/>
    <property type="project" value="UniProtKB-KW"/>
</dbReference>
<dbReference type="GO" id="GO:0010468">
    <property type="term" value="P:regulation of gene expression"/>
    <property type="evidence" value="ECO:0007669"/>
    <property type="project" value="UniProtKB-ARBA"/>
</dbReference>
<evidence type="ECO:0000256" key="6">
    <source>
        <dbReference type="ARBA" id="ARBA00022990"/>
    </source>
</evidence>
<comment type="similarity">
    <text evidence="2">Belongs to the MYST (SAS/MOZ) family.</text>
</comment>
<feature type="region of interest" description="Disordered" evidence="14">
    <location>
        <begin position="1"/>
        <end position="55"/>
    </location>
</feature>
<keyword evidence="9" id="KW-0234">DNA repair</keyword>
<dbReference type="FunFam" id="2.30.30.140:FF:000013">
    <property type="entry name" value="Histone acetyltransferase"/>
    <property type="match status" value="1"/>
</dbReference>
<keyword evidence="5" id="KW-0227">DNA damage</keyword>
<feature type="compositionally biased region" description="Low complexity" evidence="14">
    <location>
        <begin position="245"/>
        <end position="262"/>
    </location>
</feature>
<protein>
    <recommendedName>
        <fullName evidence="3">histone acetyltransferase</fullName>
        <ecNumber evidence="3">2.3.1.48</ecNumber>
    </recommendedName>
</protein>
<accession>A0A8V0X1X0</accession>
<dbReference type="GO" id="GO:0005634">
    <property type="term" value="C:nucleus"/>
    <property type="evidence" value="ECO:0007669"/>
    <property type="project" value="UniProtKB-SubCell"/>
</dbReference>
<dbReference type="GO" id="GO:0000785">
    <property type="term" value="C:chromatin"/>
    <property type="evidence" value="ECO:0007669"/>
    <property type="project" value="UniProtKB-ARBA"/>
</dbReference>
<comment type="catalytic activity">
    <reaction evidence="11">
        <text>2-hydroxyisobutanoyl-CoA + L-lysyl-[protein] = N(6)-(2-hydroxyisobutanoyl)-L-lysyl-[protein] + CoA + H(+)</text>
        <dbReference type="Rhea" id="RHEA:24180"/>
        <dbReference type="Rhea" id="RHEA-COMP:9752"/>
        <dbReference type="Rhea" id="RHEA-COMP:15921"/>
        <dbReference type="ChEBI" id="CHEBI:15378"/>
        <dbReference type="ChEBI" id="CHEBI:29969"/>
        <dbReference type="ChEBI" id="CHEBI:57287"/>
        <dbReference type="ChEBI" id="CHEBI:131780"/>
        <dbReference type="ChEBI" id="CHEBI:144968"/>
    </reaction>
    <physiologicalReaction direction="left-to-right" evidence="11">
        <dbReference type="Rhea" id="RHEA:24181"/>
    </physiologicalReaction>
</comment>